<dbReference type="Proteomes" id="UP000790377">
    <property type="component" value="Unassembled WGS sequence"/>
</dbReference>
<protein>
    <submittedName>
        <fullName evidence="1">Uncharacterized protein</fullName>
    </submittedName>
</protein>
<evidence type="ECO:0000313" key="2">
    <source>
        <dbReference type="Proteomes" id="UP000790377"/>
    </source>
</evidence>
<dbReference type="EMBL" id="MU267647">
    <property type="protein sequence ID" value="KAH7912613.1"/>
    <property type="molecule type" value="Genomic_DNA"/>
</dbReference>
<keyword evidence="2" id="KW-1185">Reference proteome</keyword>
<organism evidence="1 2">
    <name type="scientific">Hygrophoropsis aurantiaca</name>
    <dbReference type="NCBI Taxonomy" id="72124"/>
    <lineage>
        <taxon>Eukaryota</taxon>
        <taxon>Fungi</taxon>
        <taxon>Dikarya</taxon>
        <taxon>Basidiomycota</taxon>
        <taxon>Agaricomycotina</taxon>
        <taxon>Agaricomycetes</taxon>
        <taxon>Agaricomycetidae</taxon>
        <taxon>Boletales</taxon>
        <taxon>Coniophorineae</taxon>
        <taxon>Hygrophoropsidaceae</taxon>
        <taxon>Hygrophoropsis</taxon>
    </lineage>
</organism>
<accession>A0ACB8AIS0</accession>
<name>A0ACB8AIS0_9AGAM</name>
<comment type="caution">
    <text evidence="1">The sequence shown here is derived from an EMBL/GenBank/DDBJ whole genome shotgun (WGS) entry which is preliminary data.</text>
</comment>
<reference evidence="1" key="1">
    <citation type="journal article" date="2021" name="New Phytol.">
        <title>Evolutionary innovations through gain and loss of genes in the ectomycorrhizal Boletales.</title>
        <authorList>
            <person name="Wu G."/>
            <person name="Miyauchi S."/>
            <person name="Morin E."/>
            <person name="Kuo A."/>
            <person name="Drula E."/>
            <person name="Varga T."/>
            <person name="Kohler A."/>
            <person name="Feng B."/>
            <person name="Cao Y."/>
            <person name="Lipzen A."/>
            <person name="Daum C."/>
            <person name="Hundley H."/>
            <person name="Pangilinan J."/>
            <person name="Johnson J."/>
            <person name="Barry K."/>
            <person name="LaButti K."/>
            <person name="Ng V."/>
            <person name="Ahrendt S."/>
            <person name="Min B."/>
            <person name="Choi I.G."/>
            <person name="Park H."/>
            <person name="Plett J.M."/>
            <person name="Magnuson J."/>
            <person name="Spatafora J.W."/>
            <person name="Nagy L.G."/>
            <person name="Henrissat B."/>
            <person name="Grigoriev I.V."/>
            <person name="Yang Z.L."/>
            <person name="Xu J."/>
            <person name="Martin F.M."/>
        </authorList>
    </citation>
    <scope>NUCLEOTIDE SEQUENCE</scope>
    <source>
        <strain evidence="1">ATCC 28755</strain>
    </source>
</reference>
<sequence length="315" mass="34626">MSRSFNVTVQASRQARSYGRSMPSTIPGRRRDIFKVQLPSSPLDTSIKSRIHYISRGTHSVASEQNPTPGPTPALELESHSRSQALVPGDPFVEHLNSIFPPLQFPPPIAQRILTHGSHKAATHGHNGRFSFMGRRVLETYFLLFLHSAARNQHHHDYELLASQALNTYLLGEHVASKWSLGRILRWTPTVSSDTLRPTSADSDAELETALTVNPGIVRSVGLYKVMGDTVQAVMGGVYHQFGGSVAHRVFHTRLLPHILLPGKPEGVPAEFHQKALDISERMGGMDGDLLVQSSGSNKPPQDPRVAEVVREIAA</sequence>
<gene>
    <name evidence="1" type="ORF">BJ138DRAFT_1171799</name>
</gene>
<proteinExistence type="predicted"/>
<evidence type="ECO:0000313" key="1">
    <source>
        <dbReference type="EMBL" id="KAH7912613.1"/>
    </source>
</evidence>